<reference evidence="3 4" key="1">
    <citation type="submission" date="2018-04" db="EMBL/GenBank/DDBJ databases">
        <title>Halococcoides cellulosivorans gen. nov., sp. nov., an extremely halophilic cellulose-utilizing haloarchaeon from hypersaline lakes.</title>
        <authorList>
            <person name="Sorokin D.Y."/>
            <person name="Toshchakov S.V."/>
            <person name="Samarov N.I."/>
            <person name="Korzhenkov A."/>
            <person name="Kublanov I.V."/>
        </authorList>
    </citation>
    <scope>NUCLEOTIDE SEQUENCE [LARGE SCALE GENOMIC DNA]</scope>
    <source>
        <strain evidence="3 4">HArcel1</strain>
    </source>
</reference>
<feature type="transmembrane region" description="Helical" evidence="2">
    <location>
        <begin position="46"/>
        <end position="66"/>
    </location>
</feature>
<keyword evidence="4" id="KW-1185">Reference proteome</keyword>
<evidence type="ECO:0000256" key="2">
    <source>
        <dbReference type="SAM" id="Phobius"/>
    </source>
</evidence>
<dbReference type="AlphaFoldDB" id="A0A2R4X420"/>
<dbReference type="Proteomes" id="UP000244727">
    <property type="component" value="Chromosome"/>
</dbReference>
<evidence type="ECO:0000256" key="1">
    <source>
        <dbReference type="SAM" id="MobiDB-lite"/>
    </source>
</evidence>
<feature type="compositionally biased region" description="Basic and acidic residues" evidence="1">
    <location>
        <begin position="88"/>
        <end position="101"/>
    </location>
</feature>
<keyword evidence="2" id="KW-1133">Transmembrane helix</keyword>
<sequence length="110" mass="11478">METNTTIQWFDDGDERRSVLFAITMATGFLSIVAGVSTVLATPQLLVGGTLFVVGLAVFALATAIASGRVDRYVFTTSPATSTASDAPVDRPAETEAATDHEADEPVSTP</sequence>
<keyword evidence="2" id="KW-0472">Membrane</keyword>
<feature type="transmembrane region" description="Helical" evidence="2">
    <location>
        <begin position="20"/>
        <end position="40"/>
    </location>
</feature>
<protein>
    <submittedName>
        <fullName evidence="3">Uncharacterized protein</fullName>
    </submittedName>
</protein>
<organism evidence="3 4">
    <name type="scientific">Halococcoides cellulosivorans</name>
    <dbReference type="NCBI Taxonomy" id="1679096"/>
    <lineage>
        <taxon>Archaea</taxon>
        <taxon>Methanobacteriati</taxon>
        <taxon>Methanobacteriota</taxon>
        <taxon>Stenosarchaea group</taxon>
        <taxon>Halobacteria</taxon>
        <taxon>Halobacteriales</taxon>
        <taxon>Haloarculaceae</taxon>
        <taxon>Halococcoides</taxon>
    </lineage>
</organism>
<dbReference type="EMBL" id="CP028858">
    <property type="protein sequence ID" value="AWB28546.1"/>
    <property type="molecule type" value="Genomic_DNA"/>
</dbReference>
<dbReference type="GeneID" id="36513456"/>
<proteinExistence type="predicted"/>
<dbReference type="KEGG" id="harc:HARCEL1_13075"/>
<name>A0A2R4X420_9EURY</name>
<accession>A0A2R4X420</accession>
<evidence type="ECO:0000313" key="4">
    <source>
        <dbReference type="Proteomes" id="UP000244727"/>
    </source>
</evidence>
<dbReference type="RefSeq" id="WP_108383994.1">
    <property type="nucleotide sequence ID" value="NZ_CP028858.1"/>
</dbReference>
<feature type="region of interest" description="Disordered" evidence="1">
    <location>
        <begin position="80"/>
        <end position="110"/>
    </location>
</feature>
<evidence type="ECO:0000313" key="3">
    <source>
        <dbReference type="EMBL" id="AWB28546.1"/>
    </source>
</evidence>
<gene>
    <name evidence="3" type="ORF">HARCEL1_13075</name>
</gene>
<keyword evidence="2" id="KW-0812">Transmembrane</keyword>